<evidence type="ECO:0000313" key="7">
    <source>
        <dbReference type="Proteomes" id="UP000267027"/>
    </source>
</evidence>
<dbReference type="WBParaSite" id="ACOC_0000184801-mRNA-1">
    <property type="protein sequence ID" value="ACOC_0000184801-mRNA-1"/>
    <property type="gene ID" value="ACOC_0000184801"/>
</dbReference>
<feature type="signal peptide" evidence="5">
    <location>
        <begin position="1"/>
        <end position="15"/>
    </location>
</feature>
<evidence type="ECO:0000256" key="2">
    <source>
        <dbReference type="ARBA" id="ARBA00010112"/>
    </source>
</evidence>
<evidence type="ECO:0000256" key="4">
    <source>
        <dbReference type="ARBA" id="ARBA00022729"/>
    </source>
</evidence>
<accession>A0A0R3PD71</accession>
<sequence length="283" mass="31394">MKYLVLLALTECALGIDIIGRTQSAAKFRKVINKRQKYGLWQNEGGRCLDSLLPGVVDTDDLMASGKTDSNGEYTLSGSTKEISGIEPYIAIYHDCNDGIKPCQRTFRVGIPSKYVTVGSKPKLTYDAGQLELAGKYPKEGRRMRCFLVLVILGYVAALEMFGRDQSASVKGQLMCDGRPAVGVKVKLWDVDRTDMDDLMDEKYTDTNGQFFLSGWTKEYTTIDPKLSIYHDCNDGIKPCSRKFSILIPDSYVSHGRVSKKTYDAGTIQLAGSFPGESRDCLN</sequence>
<evidence type="ECO:0000256" key="5">
    <source>
        <dbReference type="SAM" id="SignalP"/>
    </source>
</evidence>
<dbReference type="InterPro" id="IPR038479">
    <property type="entry name" value="Transthyretin-like_sf"/>
</dbReference>
<organism evidence="8">
    <name type="scientific">Angiostrongylus costaricensis</name>
    <name type="common">Nematode worm</name>
    <dbReference type="NCBI Taxonomy" id="334426"/>
    <lineage>
        <taxon>Eukaryota</taxon>
        <taxon>Metazoa</taxon>
        <taxon>Ecdysozoa</taxon>
        <taxon>Nematoda</taxon>
        <taxon>Chromadorea</taxon>
        <taxon>Rhabditida</taxon>
        <taxon>Rhabditina</taxon>
        <taxon>Rhabditomorpha</taxon>
        <taxon>Strongyloidea</taxon>
        <taxon>Metastrongylidae</taxon>
        <taxon>Angiostrongylus</taxon>
    </lineage>
</organism>
<evidence type="ECO:0000256" key="3">
    <source>
        <dbReference type="ARBA" id="ARBA00022525"/>
    </source>
</evidence>
<comment type="subcellular location">
    <subcellularLocation>
        <location evidence="1">Secreted</location>
    </subcellularLocation>
</comment>
<dbReference type="EMBL" id="UYYA01000306">
    <property type="protein sequence ID" value="VDM53434.1"/>
    <property type="molecule type" value="Genomic_DNA"/>
</dbReference>
<feature type="chain" id="PRO_5043130060" evidence="5">
    <location>
        <begin position="16"/>
        <end position="283"/>
    </location>
</feature>
<dbReference type="Pfam" id="PF01060">
    <property type="entry name" value="TTR-52"/>
    <property type="match status" value="2"/>
</dbReference>
<dbReference type="PANTHER" id="PTHR21700">
    <property type="entry name" value="TRANSTHYRETIN-LIKE FAMILY PROTEIN-RELATED"/>
    <property type="match status" value="1"/>
</dbReference>
<evidence type="ECO:0000256" key="1">
    <source>
        <dbReference type="ARBA" id="ARBA00004613"/>
    </source>
</evidence>
<reference evidence="8" key="1">
    <citation type="submission" date="2017-02" db="UniProtKB">
        <authorList>
            <consortium name="WormBaseParasite"/>
        </authorList>
    </citation>
    <scope>IDENTIFICATION</scope>
</reference>
<reference evidence="6 7" key="2">
    <citation type="submission" date="2018-11" db="EMBL/GenBank/DDBJ databases">
        <authorList>
            <consortium name="Pathogen Informatics"/>
        </authorList>
    </citation>
    <scope>NUCLEOTIDE SEQUENCE [LARGE SCALE GENOMIC DNA]</scope>
    <source>
        <strain evidence="6 7">Costa Rica</strain>
    </source>
</reference>
<protein>
    <submittedName>
        <fullName evidence="8">Transthyretin-like family protein</fullName>
    </submittedName>
</protein>
<dbReference type="OMA" id="IEWIEDI"/>
<keyword evidence="4 5" id="KW-0732">Signal</keyword>
<dbReference type="AlphaFoldDB" id="A0A0R3PD71"/>
<name>A0A0R3PD71_ANGCS</name>
<dbReference type="Gene3D" id="2.60.40.3330">
    <property type="match status" value="2"/>
</dbReference>
<dbReference type="Proteomes" id="UP000267027">
    <property type="component" value="Unassembled WGS sequence"/>
</dbReference>
<keyword evidence="7" id="KW-1185">Reference proteome</keyword>
<proteinExistence type="inferred from homology"/>
<dbReference type="PANTHER" id="PTHR21700:SF38">
    <property type="entry name" value="TRANSTHYRETIN-RELATED FAMILY DOMAIN-RELATED"/>
    <property type="match status" value="1"/>
</dbReference>
<evidence type="ECO:0000313" key="6">
    <source>
        <dbReference type="EMBL" id="VDM53434.1"/>
    </source>
</evidence>
<keyword evidence="3" id="KW-0964">Secreted</keyword>
<dbReference type="GO" id="GO:0009986">
    <property type="term" value="C:cell surface"/>
    <property type="evidence" value="ECO:0007669"/>
    <property type="project" value="InterPro"/>
</dbReference>
<dbReference type="GO" id="GO:0005576">
    <property type="term" value="C:extracellular region"/>
    <property type="evidence" value="ECO:0007669"/>
    <property type="project" value="UniProtKB-SubCell"/>
</dbReference>
<evidence type="ECO:0000313" key="8">
    <source>
        <dbReference type="WBParaSite" id="ACOC_0000184801-mRNA-1"/>
    </source>
</evidence>
<comment type="similarity">
    <text evidence="2">Belongs to the nematode transthyretin-like family.</text>
</comment>
<dbReference type="OrthoDB" id="5849824at2759"/>
<gene>
    <name evidence="6" type="ORF">ACOC_LOCUS1849</name>
</gene>
<dbReference type="InterPro" id="IPR001534">
    <property type="entry name" value="Transthyretin-like"/>
</dbReference>